<dbReference type="AlphaFoldDB" id="A0A544QTT2"/>
<accession>A0A544QTT2</accession>
<dbReference type="Gene3D" id="3.40.50.150">
    <property type="entry name" value="Vaccinia Virus protein VP39"/>
    <property type="match status" value="1"/>
</dbReference>
<gene>
    <name evidence="10" type="ORF">EXD82_08275</name>
</gene>
<dbReference type="Proteomes" id="UP000317863">
    <property type="component" value="Unassembled WGS sequence"/>
</dbReference>
<evidence type="ECO:0000256" key="2">
    <source>
        <dbReference type="ARBA" id="ARBA00022691"/>
    </source>
</evidence>
<dbReference type="EC" id="2.1.1.137" evidence="4"/>
<dbReference type="InterPro" id="IPR025714">
    <property type="entry name" value="Methyltranfer_dom"/>
</dbReference>
<evidence type="ECO:0000256" key="5">
    <source>
        <dbReference type="ARBA" id="ARBA00034545"/>
    </source>
</evidence>
<dbReference type="PANTHER" id="PTHR43675">
    <property type="entry name" value="ARSENITE METHYLTRANSFERASE"/>
    <property type="match status" value="1"/>
</dbReference>
<dbReference type="OrthoDB" id="9772751at2"/>
<organism evidence="10 11">
    <name type="scientific">Peptacetobacter hominis</name>
    <dbReference type="NCBI Taxonomy" id="2743610"/>
    <lineage>
        <taxon>Bacteria</taxon>
        <taxon>Bacillati</taxon>
        <taxon>Bacillota</taxon>
        <taxon>Clostridia</taxon>
        <taxon>Peptostreptococcales</taxon>
        <taxon>Peptostreptococcaceae</taxon>
        <taxon>Peptacetobacter</taxon>
    </lineage>
</organism>
<dbReference type="PANTHER" id="PTHR43675:SF8">
    <property type="entry name" value="ARSENITE METHYLTRANSFERASE"/>
    <property type="match status" value="1"/>
</dbReference>
<proteinExistence type="inferred from homology"/>
<dbReference type="RefSeq" id="WP_142536445.1">
    <property type="nucleotide sequence ID" value="NZ_SGJB01000016.1"/>
</dbReference>
<dbReference type="GO" id="GO:0032259">
    <property type="term" value="P:methylation"/>
    <property type="evidence" value="ECO:0007669"/>
    <property type="project" value="UniProtKB-KW"/>
</dbReference>
<keyword evidence="10" id="KW-0489">Methyltransferase</keyword>
<evidence type="ECO:0000256" key="1">
    <source>
        <dbReference type="ARBA" id="ARBA00022679"/>
    </source>
</evidence>
<name>A0A544QTT2_9FIRM</name>
<evidence type="ECO:0000313" key="11">
    <source>
        <dbReference type="Proteomes" id="UP000317863"/>
    </source>
</evidence>
<keyword evidence="2" id="KW-0949">S-adenosyl-L-methionine</keyword>
<comment type="similarity">
    <text evidence="3">Belongs to the methyltransferase superfamily. Arsenite methyltransferase family.</text>
</comment>
<dbReference type="InterPro" id="IPR026669">
    <property type="entry name" value="Arsenite_MeTrfase-like"/>
</dbReference>
<reference evidence="10 11" key="1">
    <citation type="submission" date="2019-02" db="EMBL/GenBank/DDBJ databases">
        <title>Peptostreptococcaceae bacterium ZHW00191 nov., a new bacterium isolated from the human gut.</title>
        <authorList>
            <person name="Zhou H.-W."/>
            <person name="Chen X.-J."/>
        </authorList>
    </citation>
    <scope>NUCLEOTIDE SEQUENCE [LARGE SCALE GENOMIC DNA]</scope>
    <source>
        <strain evidence="10 11">ZHW00191</strain>
    </source>
</reference>
<dbReference type="SUPFAM" id="SSF53335">
    <property type="entry name" value="S-adenosyl-L-methionine-dependent methyltransferases"/>
    <property type="match status" value="1"/>
</dbReference>
<feature type="domain" description="Methyltransferase" evidence="9">
    <location>
        <begin position="66"/>
        <end position="190"/>
    </location>
</feature>
<sequence length="193" mass="21259">MDLHKKLRDDYSNILKNPDNSIINNKNSFAEVSSSVGYSEEDLSKIPEESNLGLGCGNPVKTADLKTGEIVVDLGSGAGLDCFLSGTIVGRRGRVIGVDMTPEMLSTARSIAKKYRIRNVEFRLGEIENLPVADNYADVCISNCVINLSDNKRRVYQEILRILKPGGRISISDIVIMKDLPDNIADNRDMHSC</sequence>
<dbReference type="InterPro" id="IPR029063">
    <property type="entry name" value="SAM-dependent_MTases_sf"/>
</dbReference>
<evidence type="ECO:0000256" key="6">
    <source>
        <dbReference type="ARBA" id="ARBA00047941"/>
    </source>
</evidence>
<evidence type="ECO:0000256" key="8">
    <source>
        <dbReference type="ARBA" id="ARBA00048428"/>
    </source>
</evidence>
<keyword evidence="1 10" id="KW-0808">Transferase</keyword>
<evidence type="ECO:0000313" key="10">
    <source>
        <dbReference type="EMBL" id="TQQ84090.1"/>
    </source>
</evidence>
<protein>
    <recommendedName>
        <fullName evidence="5">Arsenite methyltransferase</fullName>
        <ecNumber evidence="4">2.1.1.137</ecNumber>
    </recommendedName>
</protein>
<dbReference type="Pfam" id="PF13847">
    <property type="entry name" value="Methyltransf_31"/>
    <property type="match status" value="1"/>
</dbReference>
<keyword evidence="11" id="KW-1185">Reference proteome</keyword>
<evidence type="ECO:0000256" key="4">
    <source>
        <dbReference type="ARBA" id="ARBA00034521"/>
    </source>
</evidence>
<dbReference type="GO" id="GO:0030791">
    <property type="term" value="F:arsenite methyltransferase activity"/>
    <property type="evidence" value="ECO:0007669"/>
    <property type="project" value="UniProtKB-EC"/>
</dbReference>
<comment type="catalytic activity">
    <reaction evidence="7">
        <text>arsenic triglutathione + 2 [thioredoxin]-dithiol + 2 S-adenosyl-L-methionine + H2O = dimethylarsinous acid + 2 [thioredoxin]-disulfide + 3 glutathione + 2 S-adenosyl-L-homocysteine + 2 H(+)</text>
        <dbReference type="Rhea" id="RHEA:69464"/>
        <dbReference type="Rhea" id="RHEA-COMP:10698"/>
        <dbReference type="Rhea" id="RHEA-COMP:10700"/>
        <dbReference type="ChEBI" id="CHEBI:15377"/>
        <dbReference type="ChEBI" id="CHEBI:15378"/>
        <dbReference type="ChEBI" id="CHEBI:23808"/>
        <dbReference type="ChEBI" id="CHEBI:29950"/>
        <dbReference type="ChEBI" id="CHEBI:50058"/>
        <dbReference type="ChEBI" id="CHEBI:57856"/>
        <dbReference type="ChEBI" id="CHEBI:57925"/>
        <dbReference type="ChEBI" id="CHEBI:59789"/>
        <dbReference type="ChEBI" id="CHEBI:183640"/>
        <dbReference type="EC" id="2.1.1.137"/>
    </reaction>
</comment>
<comment type="catalytic activity">
    <reaction evidence="8">
        <text>arsenic triglutathione + 3 [thioredoxin]-dithiol + 3 S-adenosyl-L-methionine = trimethylarsine + 3 [thioredoxin]-disulfide + 3 glutathione + 3 S-adenosyl-L-homocysteine + 3 H(+)</text>
        <dbReference type="Rhea" id="RHEA:69432"/>
        <dbReference type="Rhea" id="RHEA-COMP:10698"/>
        <dbReference type="Rhea" id="RHEA-COMP:10700"/>
        <dbReference type="ChEBI" id="CHEBI:15378"/>
        <dbReference type="ChEBI" id="CHEBI:27130"/>
        <dbReference type="ChEBI" id="CHEBI:29950"/>
        <dbReference type="ChEBI" id="CHEBI:50058"/>
        <dbReference type="ChEBI" id="CHEBI:57856"/>
        <dbReference type="ChEBI" id="CHEBI:57925"/>
        <dbReference type="ChEBI" id="CHEBI:59789"/>
        <dbReference type="ChEBI" id="CHEBI:183640"/>
        <dbReference type="EC" id="2.1.1.137"/>
    </reaction>
</comment>
<comment type="caution">
    <text evidence="10">The sequence shown here is derived from an EMBL/GenBank/DDBJ whole genome shotgun (WGS) entry which is preliminary data.</text>
</comment>
<evidence type="ECO:0000259" key="9">
    <source>
        <dbReference type="Pfam" id="PF13847"/>
    </source>
</evidence>
<evidence type="ECO:0000256" key="7">
    <source>
        <dbReference type="ARBA" id="ARBA00047943"/>
    </source>
</evidence>
<dbReference type="CDD" id="cd02440">
    <property type="entry name" value="AdoMet_MTases"/>
    <property type="match status" value="1"/>
</dbReference>
<comment type="catalytic activity">
    <reaction evidence="6">
        <text>arsenic triglutathione + [thioredoxin]-dithiol + S-adenosyl-L-methionine + 2 H2O = methylarsonous acid + [thioredoxin]-disulfide + 3 glutathione + S-adenosyl-L-homocysteine + H(+)</text>
        <dbReference type="Rhea" id="RHEA:69460"/>
        <dbReference type="Rhea" id="RHEA-COMP:10698"/>
        <dbReference type="Rhea" id="RHEA-COMP:10700"/>
        <dbReference type="ChEBI" id="CHEBI:15377"/>
        <dbReference type="ChEBI" id="CHEBI:15378"/>
        <dbReference type="ChEBI" id="CHEBI:17826"/>
        <dbReference type="ChEBI" id="CHEBI:29950"/>
        <dbReference type="ChEBI" id="CHEBI:50058"/>
        <dbReference type="ChEBI" id="CHEBI:57856"/>
        <dbReference type="ChEBI" id="CHEBI:57925"/>
        <dbReference type="ChEBI" id="CHEBI:59789"/>
        <dbReference type="ChEBI" id="CHEBI:183640"/>
        <dbReference type="EC" id="2.1.1.137"/>
    </reaction>
</comment>
<dbReference type="EMBL" id="SGJB01000016">
    <property type="protein sequence ID" value="TQQ84090.1"/>
    <property type="molecule type" value="Genomic_DNA"/>
</dbReference>
<evidence type="ECO:0000256" key="3">
    <source>
        <dbReference type="ARBA" id="ARBA00034487"/>
    </source>
</evidence>